<feature type="transmembrane region" description="Helical" evidence="12">
    <location>
        <begin position="906"/>
        <end position="930"/>
    </location>
</feature>
<evidence type="ECO:0000256" key="10">
    <source>
        <dbReference type="ARBA" id="ARBA00023170"/>
    </source>
</evidence>
<dbReference type="FunFam" id="3.80.10.10:FF:000095">
    <property type="entry name" value="LRR receptor-like serine/threonine-protein kinase GSO1"/>
    <property type="match status" value="1"/>
</dbReference>
<dbReference type="PRINTS" id="PR00019">
    <property type="entry name" value="LEURICHRPT"/>
</dbReference>
<accession>A0A9Q0CVJ2</accession>
<name>A0A9Q0CVJ2_9POAL</name>
<evidence type="ECO:0000256" key="8">
    <source>
        <dbReference type="ARBA" id="ARBA00022989"/>
    </source>
</evidence>
<evidence type="ECO:0000256" key="4">
    <source>
        <dbReference type="ARBA" id="ARBA00022614"/>
    </source>
</evidence>
<dbReference type="Proteomes" id="UP001151287">
    <property type="component" value="Unassembled WGS sequence"/>
</dbReference>
<evidence type="ECO:0000256" key="7">
    <source>
        <dbReference type="ARBA" id="ARBA00022737"/>
    </source>
</evidence>
<evidence type="ECO:0000256" key="3">
    <source>
        <dbReference type="ARBA" id="ARBA00022475"/>
    </source>
</evidence>
<feature type="chain" id="PRO_5040265779" evidence="13">
    <location>
        <begin position="26"/>
        <end position="967"/>
    </location>
</feature>
<evidence type="ECO:0000256" key="1">
    <source>
        <dbReference type="ARBA" id="ARBA00004251"/>
    </source>
</evidence>
<dbReference type="PANTHER" id="PTHR48052:SF68">
    <property type="entry name" value="RECEPTOR LIKE PROTEIN 21-RELATED"/>
    <property type="match status" value="1"/>
</dbReference>
<reference evidence="14" key="1">
    <citation type="journal article" date="2022" name="Cell">
        <title>Repeat-based holocentromeres influence genome architecture and karyotype evolution.</title>
        <authorList>
            <person name="Hofstatter P.G."/>
            <person name="Thangavel G."/>
            <person name="Lux T."/>
            <person name="Neumann P."/>
            <person name="Vondrak T."/>
            <person name="Novak P."/>
            <person name="Zhang M."/>
            <person name="Costa L."/>
            <person name="Castellani M."/>
            <person name="Scott A."/>
            <person name="Toegelov H."/>
            <person name="Fuchs J."/>
            <person name="Mata-Sucre Y."/>
            <person name="Dias Y."/>
            <person name="Vanzela A.L.L."/>
            <person name="Huettel B."/>
            <person name="Almeida C.C.S."/>
            <person name="Simkova H."/>
            <person name="Souza G."/>
            <person name="Pedrosa-Harand A."/>
            <person name="Macas J."/>
            <person name="Mayer K.F.X."/>
            <person name="Houben A."/>
            <person name="Marques A."/>
        </authorList>
    </citation>
    <scope>NUCLEOTIDE SEQUENCE</scope>
    <source>
        <strain evidence="14">RhyBre1mFocal</strain>
    </source>
</reference>
<dbReference type="Gene3D" id="3.80.10.10">
    <property type="entry name" value="Ribonuclease Inhibitor"/>
    <property type="match status" value="2"/>
</dbReference>
<evidence type="ECO:0000256" key="2">
    <source>
        <dbReference type="ARBA" id="ARBA00009592"/>
    </source>
</evidence>
<organism evidence="14 15">
    <name type="scientific">Rhynchospora breviuscula</name>
    <dbReference type="NCBI Taxonomy" id="2022672"/>
    <lineage>
        <taxon>Eukaryota</taxon>
        <taxon>Viridiplantae</taxon>
        <taxon>Streptophyta</taxon>
        <taxon>Embryophyta</taxon>
        <taxon>Tracheophyta</taxon>
        <taxon>Spermatophyta</taxon>
        <taxon>Magnoliopsida</taxon>
        <taxon>Liliopsida</taxon>
        <taxon>Poales</taxon>
        <taxon>Cyperaceae</taxon>
        <taxon>Cyperoideae</taxon>
        <taxon>Rhynchosporeae</taxon>
        <taxon>Rhynchospora</taxon>
    </lineage>
</organism>
<dbReference type="SMART" id="SM00369">
    <property type="entry name" value="LRR_TYP"/>
    <property type="match status" value="7"/>
</dbReference>
<sequence length="967" mass="108509">MSYNFTAKLLALSLMLLLLWESASGLGLRCKEEERRALLQIKERALTLLQTKAELQLIGLEWKGMECCSWERVSCDSITGHVTKLALKYVNVDPEYFNSSPEILLNATTFLPLRQLRSLTLSGLGITDCMAGAGFESWSSLSKLKKLDLSYNRLNNSIISSLAKVSSLRALDLEGNHIENVPVKEFSALNLEVVNLCSCDISGSLPYLGDWSSLKALSLAYNNLNGTITSTGLCHLKNLEELDLSVNNFAGNIPPCIGYLSSLRILDLSDNQFHVKISSSIFERAISLRYLSLSSNQLEGTLSISSFSNHSYLEVLGLSTSKLNFEVEVVNLPFQLWVLELANCILNTESTFLYSQYNLRALDLSNTRSKGPVPTLWLLENNTNLVKLVLSKNSFTGLLQLPSVTHENISLLDISDNNLSGEIPDDIGTKLPNLNYLNISRNFFRGPVGLRSMNNLYSLDLSINNLTDDIKNTFSMNGTNLNFLDLSNNKLYGSFPNMMIFEKYSVLLLYNNYISGELPLSICNASLDVLDISNNELTGILPSCLGRSTSILKLSANHFEGCLPNELCSTTFLWFLDLSNNKLSGSIPPCLKNSTFLGTINLSKNNLSGNFPITWLNISYLQVINIQKNHFFGEISSWNSKESDLRALVISDNMFRGHIPEQICKFRYLRILDLSQNNFSGQIPPCIIHMGLQNSNLSLPIKSYSVPIRRYLVNFSDTHLPIKKIIQMDRYNFFENIGKVQDNSGLELVSKGRLDLYLFKLLLKCVLDLSSNELVGHIPIEIGQMSWLTTLNLSNNYLTGSIPDSVSKLRQLESLDLSDNALTGKIPRGLTKLTSLEVFSVAYNNLSGPTLDTQAQFGTFDNRSYEGNPNLCGPPLSQSCFSYHDTKLPSSPNEAEDHRKDESIDFLILFSSFALFFVVSFWGFMAVLYFKRDWRFALFKLVDEFGDMIYVRVVLFVRKIRAARRDN</sequence>
<dbReference type="SUPFAM" id="SSF52058">
    <property type="entry name" value="L domain-like"/>
    <property type="match status" value="3"/>
</dbReference>
<keyword evidence="8 12" id="KW-1133">Transmembrane helix</keyword>
<evidence type="ECO:0000313" key="15">
    <source>
        <dbReference type="Proteomes" id="UP001151287"/>
    </source>
</evidence>
<dbReference type="SMART" id="SM00365">
    <property type="entry name" value="LRR_SD22"/>
    <property type="match status" value="4"/>
</dbReference>
<evidence type="ECO:0000313" key="14">
    <source>
        <dbReference type="EMBL" id="KAJ1700915.1"/>
    </source>
</evidence>
<comment type="similarity">
    <text evidence="2">Belongs to the RLP family.</text>
</comment>
<evidence type="ECO:0000256" key="13">
    <source>
        <dbReference type="SAM" id="SignalP"/>
    </source>
</evidence>
<evidence type="ECO:0000256" key="9">
    <source>
        <dbReference type="ARBA" id="ARBA00023136"/>
    </source>
</evidence>
<proteinExistence type="inferred from homology"/>
<evidence type="ECO:0000256" key="12">
    <source>
        <dbReference type="SAM" id="Phobius"/>
    </source>
</evidence>
<keyword evidence="3" id="KW-1003">Cell membrane</keyword>
<dbReference type="GO" id="GO:0005886">
    <property type="term" value="C:plasma membrane"/>
    <property type="evidence" value="ECO:0007669"/>
    <property type="project" value="UniProtKB-SubCell"/>
</dbReference>
<gene>
    <name evidence="14" type="ORF">LUZ63_000694</name>
</gene>
<keyword evidence="6 13" id="KW-0732">Signal</keyword>
<keyword evidence="4" id="KW-0433">Leucine-rich repeat</keyword>
<dbReference type="PROSITE" id="PS51450">
    <property type="entry name" value="LRR"/>
    <property type="match status" value="1"/>
</dbReference>
<evidence type="ECO:0000256" key="5">
    <source>
        <dbReference type="ARBA" id="ARBA00022692"/>
    </source>
</evidence>
<dbReference type="Pfam" id="PF13855">
    <property type="entry name" value="LRR_8"/>
    <property type="match status" value="1"/>
</dbReference>
<dbReference type="OrthoDB" id="4691307at2759"/>
<keyword evidence="5 12" id="KW-0812">Transmembrane</keyword>
<dbReference type="Pfam" id="PF00560">
    <property type="entry name" value="LRR_1"/>
    <property type="match status" value="7"/>
</dbReference>
<dbReference type="InterPro" id="IPR003591">
    <property type="entry name" value="Leu-rich_rpt_typical-subtyp"/>
</dbReference>
<evidence type="ECO:0000256" key="6">
    <source>
        <dbReference type="ARBA" id="ARBA00022729"/>
    </source>
</evidence>
<dbReference type="FunFam" id="3.80.10.10:FF:000213">
    <property type="entry name" value="Tyrosine-sulfated glycopeptide receptor 1"/>
    <property type="match status" value="1"/>
</dbReference>
<dbReference type="InterPro" id="IPR001611">
    <property type="entry name" value="Leu-rich_rpt"/>
</dbReference>
<keyword evidence="11" id="KW-0325">Glycoprotein</keyword>
<comment type="subcellular location">
    <subcellularLocation>
        <location evidence="1">Cell membrane</location>
        <topology evidence="1">Single-pass type I membrane protein</topology>
    </subcellularLocation>
</comment>
<keyword evidence="10" id="KW-0675">Receptor</keyword>
<evidence type="ECO:0000256" key="11">
    <source>
        <dbReference type="ARBA" id="ARBA00023180"/>
    </source>
</evidence>
<keyword evidence="15" id="KW-1185">Reference proteome</keyword>
<feature type="signal peptide" evidence="13">
    <location>
        <begin position="1"/>
        <end position="25"/>
    </location>
</feature>
<protein>
    <submittedName>
        <fullName evidence="14">Uncharacterized protein</fullName>
    </submittedName>
</protein>
<keyword evidence="9 12" id="KW-0472">Membrane</keyword>
<dbReference type="AlphaFoldDB" id="A0A9Q0CVJ2"/>
<dbReference type="Pfam" id="PF13516">
    <property type="entry name" value="LRR_6"/>
    <property type="match status" value="1"/>
</dbReference>
<comment type="caution">
    <text evidence="14">The sequence shown here is derived from an EMBL/GenBank/DDBJ whole genome shotgun (WGS) entry which is preliminary data.</text>
</comment>
<keyword evidence="7" id="KW-0677">Repeat</keyword>
<dbReference type="EMBL" id="JAMQYH010000001">
    <property type="protein sequence ID" value="KAJ1700915.1"/>
    <property type="molecule type" value="Genomic_DNA"/>
</dbReference>
<dbReference type="InterPro" id="IPR032675">
    <property type="entry name" value="LRR_dom_sf"/>
</dbReference>
<dbReference type="PANTHER" id="PTHR48052">
    <property type="entry name" value="UNNAMED PRODUCT"/>
    <property type="match status" value="1"/>
</dbReference>